<keyword evidence="3" id="KW-1185">Reference proteome</keyword>
<protein>
    <submittedName>
        <fullName evidence="2">Uncharacterized protein</fullName>
    </submittedName>
</protein>
<evidence type="ECO:0000313" key="2">
    <source>
        <dbReference type="EMBL" id="MFG6486974.1"/>
    </source>
</evidence>
<evidence type="ECO:0000256" key="1">
    <source>
        <dbReference type="SAM" id="SignalP"/>
    </source>
</evidence>
<evidence type="ECO:0000313" key="3">
    <source>
        <dbReference type="Proteomes" id="UP001606134"/>
    </source>
</evidence>
<dbReference type="Proteomes" id="UP001606134">
    <property type="component" value="Unassembled WGS sequence"/>
</dbReference>
<feature type="signal peptide" evidence="1">
    <location>
        <begin position="1"/>
        <end position="17"/>
    </location>
</feature>
<dbReference type="RefSeq" id="WP_394408913.1">
    <property type="nucleotide sequence ID" value="NZ_JBIGIC010000004.1"/>
</dbReference>
<feature type="chain" id="PRO_5045183967" evidence="1">
    <location>
        <begin position="18"/>
        <end position="258"/>
    </location>
</feature>
<proteinExistence type="predicted"/>
<name>A0ABW7HAM5_9BURK</name>
<sequence>MRTIALLLLAAALSAHAAPPELPPVTVEGESTASREQQTVADLLRVLDVFERERATLAPQAELRIRVLPRRDLADVPALELRHGSAREPIAIDALGRFAIPPAWRALPPDAIVRSHLLSGRLAWAVDVRTPGLPDDTRRLGDLRLECRADLYGGALMRGIKPPAFYAARAVTDICMSSLVAYGFFADRPMFAAQIREGARRAELPYRWMHGSEMGQSSLMFALLDWPFALRDRFVVLPPDKWKSWSNDARVELEAMTP</sequence>
<accession>A0ABW7HAM5</accession>
<reference evidence="2 3" key="1">
    <citation type="submission" date="2024-08" db="EMBL/GenBank/DDBJ databases">
        <authorList>
            <person name="Lu H."/>
        </authorList>
    </citation>
    <scope>NUCLEOTIDE SEQUENCE [LARGE SCALE GENOMIC DNA]</scope>
    <source>
        <strain evidence="2 3">BYS78W</strain>
    </source>
</reference>
<organism evidence="2 3">
    <name type="scientific">Pelomonas candidula</name>
    <dbReference type="NCBI Taxonomy" id="3299025"/>
    <lineage>
        <taxon>Bacteria</taxon>
        <taxon>Pseudomonadati</taxon>
        <taxon>Pseudomonadota</taxon>
        <taxon>Betaproteobacteria</taxon>
        <taxon>Burkholderiales</taxon>
        <taxon>Sphaerotilaceae</taxon>
        <taxon>Roseateles</taxon>
    </lineage>
</organism>
<dbReference type="EMBL" id="JBIGIC010000004">
    <property type="protein sequence ID" value="MFG6486974.1"/>
    <property type="molecule type" value="Genomic_DNA"/>
</dbReference>
<gene>
    <name evidence="2" type="ORF">ACG04R_09845</name>
</gene>
<comment type="caution">
    <text evidence="2">The sequence shown here is derived from an EMBL/GenBank/DDBJ whole genome shotgun (WGS) entry which is preliminary data.</text>
</comment>
<keyword evidence="1" id="KW-0732">Signal</keyword>